<keyword evidence="3" id="KW-0809">Transit peptide</keyword>
<dbReference type="InterPro" id="IPR013783">
    <property type="entry name" value="Ig-like_fold"/>
</dbReference>
<dbReference type="CDD" id="cd11326">
    <property type="entry name" value="AmyAc_Glg_debranch"/>
    <property type="match status" value="1"/>
</dbReference>
<dbReference type="InterPro" id="IPR006047">
    <property type="entry name" value="GH13_cat_dom"/>
</dbReference>
<dbReference type="InterPro" id="IPR017853">
    <property type="entry name" value="GH"/>
</dbReference>
<dbReference type="InterPro" id="IPR004193">
    <property type="entry name" value="Glyco_hydro_13_N"/>
</dbReference>
<gene>
    <name evidence="6" type="primary">glgX</name>
    <name evidence="6" type="ORF">QYE77_03670</name>
</gene>
<dbReference type="InterPro" id="IPR013780">
    <property type="entry name" value="Glyco_hydro_b"/>
</dbReference>
<dbReference type="CDD" id="cd02856">
    <property type="entry name" value="E_set_GDE_Isoamylase_N"/>
    <property type="match status" value="1"/>
</dbReference>
<evidence type="ECO:0000256" key="1">
    <source>
        <dbReference type="ARBA" id="ARBA00008061"/>
    </source>
</evidence>
<dbReference type="Gene3D" id="2.60.40.10">
    <property type="entry name" value="Immunoglobulins"/>
    <property type="match status" value="1"/>
</dbReference>
<evidence type="ECO:0000313" key="6">
    <source>
        <dbReference type="EMBL" id="MDT8897352.1"/>
    </source>
</evidence>
<evidence type="ECO:0000256" key="3">
    <source>
        <dbReference type="ARBA" id="ARBA00022946"/>
    </source>
</evidence>
<accession>A0ABU3NKK1</accession>
<keyword evidence="4" id="KW-0326">Glycosidase</keyword>
<dbReference type="InterPro" id="IPR014756">
    <property type="entry name" value="Ig_E-set"/>
</dbReference>
<dbReference type="SUPFAM" id="SSF51011">
    <property type="entry name" value="Glycosyl hydrolase domain"/>
    <property type="match status" value="1"/>
</dbReference>
<evidence type="ECO:0000256" key="2">
    <source>
        <dbReference type="ARBA" id="ARBA00022801"/>
    </source>
</evidence>
<dbReference type="PANTHER" id="PTHR43002">
    <property type="entry name" value="GLYCOGEN DEBRANCHING ENZYME"/>
    <property type="match status" value="1"/>
</dbReference>
<dbReference type="Pfam" id="PF00128">
    <property type="entry name" value="Alpha-amylase"/>
    <property type="match status" value="1"/>
</dbReference>
<dbReference type="Proteomes" id="UP001254165">
    <property type="component" value="Unassembled WGS sequence"/>
</dbReference>
<comment type="caution">
    <text evidence="6">The sequence shown here is derived from an EMBL/GenBank/DDBJ whole genome shotgun (WGS) entry which is preliminary data.</text>
</comment>
<protein>
    <submittedName>
        <fullName evidence="6">Glycogen debranching protein GlgX</fullName>
    </submittedName>
</protein>
<dbReference type="InterPro" id="IPR044505">
    <property type="entry name" value="GlgX_Isoamylase_N_E_set"/>
</dbReference>
<reference evidence="6 7" key="1">
    <citation type="submission" date="2023-07" db="EMBL/GenBank/DDBJ databases">
        <title>Novel species of Thermanaerothrix with wide hydrolytic capabilities.</title>
        <authorList>
            <person name="Zayulina K.S."/>
            <person name="Podosokorskaya O.A."/>
            <person name="Elcheninov A.G."/>
        </authorList>
    </citation>
    <scope>NUCLEOTIDE SEQUENCE [LARGE SCALE GENOMIC DNA]</scope>
    <source>
        <strain evidence="6 7">4228-RoL</strain>
    </source>
</reference>
<dbReference type="SUPFAM" id="SSF51445">
    <property type="entry name" value="(Trans)glycosidases"/>
    <property type="match status" value="1"/>
</dbReference>
<evidence type="ECO:0000313" key="7">
    <source>
        <dbReference type="Proteomes" id="UP001254165"/>
    </source>
</evidence>
<dbReference type="InterPro" id="IPR048650">
    <property type="entry name" value="ISOA1-3-like_C"/>
</dbReference>
<comment type="similarity">
    <text evidence="1">Belongs to the glycosyl hydrolase 13 family.</text>
</comment>
<dbReference type="RefSeq" id="WP_315624005.1">
    <property type="nucleotide sequence ID" value="NZ_JAUHMF010000001.1"/>
</dbReference>
<dbReference type="NCBIfam" id="TIGR02100">
    <property type="entry name" value="glgX_debranch"/>
    <property type="match status" value="1"/>
</dbReference>
<feature type="domain" description="Glycosyl hydrolase family 13 catalytic" evidence="5">
    <location>
        <begin position="159"/>
        <end position="558"/>
    </location>
</feature>
<proteinExistence type="inferred from homology"/>
<dbReference type="SMART" id="SM00642">
    <property type="entry name" value="Aamy"/>
    <property type="match status" value="1"/>
</dbReference>
<dbReference type="InterPro" id="IPR011837">
    <property type="entry name" value="Glycogen_debranch_GlgX"/>
</dbReference>
<evidence type="ECO:0000256" key="4">
    <source>
        <dbReference type="ARBA" id="ARBA00023295"/>
    </source>
</evidence>
<organism evidence="6 7">
    <name type="scientific">Thermanaerothrix solaris</name>
    <dbReference type="NCBI Taxonomy" id="3058434"/>
    <lineage>
        <taxon>Bacteria</taxon>
        <taxon>Bacillati</taxon>
        <taxon>Chloroflexota</taxon>
        <taxon>Anaerolineae</taxon>
        <taxon>Anaerolineales</taxon>
        <taxon>Anaerolineaceae</taxon>
        <taxon>Thermanaerothrix</taxon>
    </lineage>
</organism>
<dbReference type="SUPFAM" id="SSF81296">
    <property type="entry name" value="E set domains"/>
    <property type="match status" value="1"/>
</dbReference>
<keyword evidence="2" id="KW-0378">Hydrolase</keyword>
<dbReference type="EMBL" id="JAUHMF010000001">
    <property type="protein sequence ID" value="MDT8897352.1"/>
    <property type="molecule type" value="Genomic_DNA"/>
</dbReference>
<dbReference type="Gene3D" id="2.60.40.1180">
    <property type="entry name" value="Golgi alpha-mannosidase II"/>
    <property type="match status" value="1"/>
</dbReference>
<name>A0ABU3NKK1_9CHLR</name>
<dbReference type="Gene3D" id="3.20.20.80">
    <property type="entry name" value="Glycosidases"/>
    <property type="match status" value="1"/>
</dbReference>
<dbReference type="Pfam" id="PF21156">
    <property type="entry name" value="ISOA1-3_C"/>
    <property type="match status" value="1"/>
</dbReference>
<dbReference type="Pfam" id="PF02922">
    <property type="entry name" value="CBM_48"/>
    <property type="match status" value="1"/>
</dbReference>
<evidence type="ECO:0000259" key="5">
    <source>
        <dbReference type="SMART" id="SM00642"/>
    </source>
</evidence>
<keyword evidence="7" id="KW-1185">Reference proteome</keyword>
<sequence length="694" mass="79698">MSEIKIHRGQSYPLGATIHDGGVNFSLFSMNSTAVDLLLFDNPEDAEPSHVIRLDPQEHRTFAYWHVYVHGIGPGQIYAYRVFGPHNPERGHRFDPNKLLLDPYARVIVNTEHYRREAALQPGGDWGHMLKCAVMDPRGYNWEGDQHLRLPYAQTVIYELHVGGFTRHPSSGVAVEKRGTYAGLIEKIPYLKSLGITAVELMPVQQFDEQDAPPGLTNYWGYSPVAFFAPHRGYSSRKDVLGPVDEFRDMVKALHHAGIEVILDVVFNHTAEGDHRGPVFGLKGLENSIYYMLDPHDPSQYLNFSGCGNTLNTNNSIVRRLILDALRYWVQVMHIDGFRFDLASVMARDEDGQLLKNPPILWEIETDPVLAGTKIIAEAWDATGLYQVGTFIGHRWAEWNGRFRDDVRRFMRGDERTIWDFANRLIGSPDLFRQPDREPNRSINFVTCHDGFTLNDLVSYNHKHNEANLEDNRDGIEENFSWNCGVEGPTDDPQVERLRQRQIRNFLVALLIAQGTPMLLMGDEVRRSQRGNNNAYCQDNEISWLDWQLLERERGLWRFVQMLVAFTQSYHMFREESFWARKPGENTPRLAWHGVKRNQPDWREISHALALELCLPEAGEHVYVAFNAYWEALTFELPWLPSDQRWHRFVDTSLASPEDICDLHQSPPVVSPTYSLEGRSSLILVALPVHKSGH</sequence>